<dbReference type="Pfam" id="PF00849">
    <property type="entry name" value="PseudoU_synth_2"/>
    <property type="match status" value="1"/>
</dbReference>
<dbReference type="GO" id="GO:0001522">
    <property type="term" value="P:pseudouridine synthesis"/>
    <property type="evidence" value="ECO:0007669"/>
    <property type="project" value="InterPro"/>
</dbReference>
<dbReference type="InterPro" id="IPR006145">
    <property type="entry name" value="PsdUridine_synth_RsuA/RluA"/>
</dbReference>
<reference evidence="5 6" key="1">
    <citation type="submission" date="2020-05" db="EMBL/GenBank/DDBJ databases">
        <title>Novel Mycoplasma species detected in Mirounga angustirostris (northern elephant seal) from the USA.</title>
        <authorList>
            <person name="Volokhov D.V."/>
        </authorList>
    </citation>
    <scope>NUCLEOTIDE SEQUENCE [LARGE SCALE GENOMIC DNA]</scope>
    <source>
        <strain evidence="5 6">Mirounga ES2806-GEN</strain>
    </source>
</reference>
<dbReference type="SUPFAM" id="SSF55174">
    <property type="entry name" value="Alpha-L RNA-binding motif"/>
    <property type="match status" value="1"/>
</dbReference>
<evidence type="ECO:0000313" key="5">
    <source>
        <dbReference type="EMBL" id="QJR43696.1"/>
    </source>
</evidence>
<evidence type="ECO:0000256" key="2">
    <source>
        <dbReference type="ARBA" id="ARBA00022884"/>
    </source>
</evidence>
<keyword evidence="3 4" id="KW-0413">Isomerase</keyword>
<dbReference type="Gene3D" id="3.30.70.580">
    <property type="entry name" value="Pseudouridine synthase I, catalytic domain, N-terminal subdomain"/>
    <property type="match status" value="1"/>
</dbReference>
<dbReference type="PROSITE" id="PS01149">
    <property type="entry name" value="PSI_RSU"/>
    <property type="match status" value="1"/>
</dbReference>
<organism evidence="5 6">
    <name type="scientific">Mycoplasma miroungigenitalium</name>
    <dbReference type="NCBI Taxonomy" id="754515"/>
    <lineage>
        <taxon>Bacteria</taxon>
        <taxon>Bacillati</taxon>
        <taxon>Mycoplasmatota</taxon>
        <taxon>Mollicutes</taxon>
        <taxon>Mycoplasmataceae</taxon>
        <taxon>Mycoplasma</taxon>
    </lineage>
</organism>
<dbReference type="PROSITE" id="PS50889">
    <property type="entry name" value="S4"/>
    <property type="match status" value="1"/>
</dbReference>
<dbReference type="InterPro" id="IPR020103">
    <property type="entry name" value="PsdUridine_synth_cat_dom_sf"/>
</dbReference>
<accession>A0A6M4JCE1</accession>
<dbReference type="InterPro" id="IPR042092">
    <property type="entry name" value="PsdUridine_s_RsuA/RluB/E/F_cat"/>
</dbReference>
<dbReference type="EMBL" id="CP053096">
    <property type="protein sequence ID" value="QJR43696.1"/>
    <property type="molecule type" value="Genomic_DNA"/>
</dbReference>
<dbReference type="InterPro" id="IPR000748">
    <property type="entry name" value="PsdUridine_synth_RsuA/RluB/E/F"/>
</dbReference>
<keyword evidence="2" id="KW-0694">RNA-binding</keyword>
<dbReference type="InterPro" id="IPR050343">
    <property type="entry name" value="RsuA_PseudoU_synthase"/>
</dbReference>
<evidence type="ECO:0000256" key="4">
    <source>
        <dbReference type="RuleBase" id="RU003887"/>
    </source>
</evidence>
<dbReference type="EC" id="5.4.99.-" evidence="4"/>
<dbReference type="Gene3D" id="3.30.70.1560">
    <property type="entry name" value="Alpha-L RNA-binding motif"/>
    <property type="match status" value="1"/>
</dbReference>
<sequence length="231" mass="27241">MKKIRLEKFICHSTRYTRKDIVRLLKNGMISVNGQIINKIVNIDPFKDNVKVCDSKIKYEKHHYYMFNKPSGYLCANSDFRSKTIFDLIDLKPTQYFSVGRLDKDTEGLLILTDDGKWANWVLKPQNHIPKTYFLEIDKEFDENILNHSGPIKIDGYEVTKYDFKFLNNKQCELTIYEGKYHQVKQMLNYFGFNVVYLKRIKFGDLELSKNLKSGSLIEINTDQKTLLKII</sequence>
<protein>
    <recommendedName>
        <fullName evidence="4">Pseudouridine synthase</fullName>
        <ecNumber evidence="4">5.4.99.-</ecNumber>
    </recommendedName>
</protein>
<keyword evidence="6" id="KW-1185">Reference proteome</keyword>
<dbReference type="InterPro" id="IPR018496">
    <property type="entry name" value="PsdUridine_synth_RsuA/RluB_CS"/>
</dbReference>
<gene>
    <name evidence="5" type="ORF">HLA87_02805</name>
</gene>
<dbReference type="GO" id="GO:0006364">
    <property type="term" value="P:rRNA processing"/>
    <property type="evidence" value="ECO:0007669"/>
    <property type="project" value="UniProtKB-ARBA"/>
</dbReference>
<dbReference type="PANTHER" id="PTHR47683:SF4">
    <property type="entry name" value="PSEUDOURIDINE SYNTHASE"/>
    <property type="match status" value="1"/>
</dbReference>
<dbReference type="Proteomes" id="UP000500686">
    <property type="component" value="Chromosome"/>
</dbReference>
<dbReference type="GO" id="GO:0140098">
    <property type="term" value="F:catalytic activity, acting on RNA"/>
    <property type="evidence" value="ECO:0007669"/>
    <property type="project" value="UniProtKB-ARBA"/>
</dbReference>
<dbReference type="SUPFAM" id="SSF55120">
    <property type="entry name" value="Pseudouridine synthase"/>
    <property type="match status" value="1"/>
</dbReference>
<evidence type="ECO:0000313" key="6">
    <source>
        <dbReference type="Proteomes" id="UP000500686"/>
    </source>
</evidence>
<dbReference type="NCBIfam" id="TIGR00093">
    <property type="entry name" value="pseudouridine synthase"/>
    <property type="match status" value="1"/>
</dbReference>
<evidence type="ECO:0000256" key="3">
    <source>
        <dbReference type="ARBA" id="ARBA00023235"/>
    </source>
</evidence>
<dbReference type="Gene3D" id="3.10.290.10">
    <property type="entry name" value="RNA-binding S4 domain"/>
    <property type="match status" value="1"/>
</dbReference>
<dbReference type="GO" id="GO:0003723">
    <property type="term" value="F:RNA binding"/>
    <property type="evidence" value="ECO:0007669"/>
    <property type="project" value="UniProtKB-KW"/>
</dbReference>
<name>A0A6M4JCE1_9MOLU</name>
<dbReference type="KEGG" id="mmir:HLA87_02805"/>
<dbReference type="RefSeq" id="WP_171111717.1">
    <property type="nucleotide sequence ID" value="NZ_JAHMHL010000005.1"/>
</dbReference>
<comment type="similarity">
    <text evidence="1 4">Belongs to the pseudouridine synthase RsuA family.</text>
</comment>
<dbReference type="AlphaFoldDB" id="A0A6M4JCE1"/>
<dbReference type="InterPro" id="IPR020094">
    <property type="entry name" value="TruA/RsuA/RluB/E/F_N"/>
</dbReference>
<dbReference type="GO" id="GO:0009982">
    <property type="term" value="F:pseudouridine synthase activity"/>
    <property type="evidence" value="ECO:0007669"/>
    <property type="project" value="InterPro"/>
</dbReference>
<evidence type="ECO:0000256" key="1">
    <source>
        <dbReference type="ARBA" id="ARBA00008348"/>
    </source>
</evidence>
<dbReference type="PANTHER" id="PTHR47683">
    <property type="entry name" value="PSEUDOURIDINE SYNTHASE FAMILY PROTEIN-RELATED"/>
    <property type="match status" value="1"/>
</dbReference>
<dbReference type="InterPro" id="IPR036986">
    <property type="entry name" value="S4_RNA-bd_sf"/>
</dbReference>
<proteinExistence type="inferred from homology"/>